<reference evidence="2" key="1">
    <citation type="journal article" date="2016" name="Front. Microbiol.">
        <title>Genome Sequence of the Piezophilic, Mesophilic Sulfate-Reducing Bacterium Desulfovibrio indicus J2T.</title>
        <authorList>
            <person name="Cao J."/>
            <person name="Maignien L."/>
            <person name="Shao Z."/>
            <person name="Alain K."/>
            <person name="Jebbar M."/>
        </authorList>
    </citation>
    <scope>NUCLEOTIDE SEQUENCE</scope>
    <source>
        <strain evidence="2">JCM 32048</strain>
    </source>
</reference>
<dbReference type="AlphaFoldDB" id="A0AA37HGS6"/>
<evidence type="ECO:0000313" key="3">
    <source>
        <dbReference type="Proteomes" id="UP001055286"/>
    </source>
</evidence>
<protein>
    <submittedName>
        <fullName evidence="2">Uncharacterized protein</fullName>
    </submittedName>
</protein>
<sequence>MAEEYVVEWPVYRDPDAVWRGYRPRPGRWAPMPVLLQPLGDPWAHPLFTYSTLARDVPYDERRPREGLLVLDPGPDVAPEDRELALIVRMAPDPPGEQMHYACTFLTDRHKHPGAPYSDALVEGRRWIAIRSDREVLRATATRAEAIRNVTQWRRQWQDPPLEPEPEAEPEGDDLVELGILADAAARKA</sequence>
<name>A0AA37HGS6_9HYPH</name>
<proteinExistence type="predicted"/>
<keyword evidence="3" id="KW-1185">Reference proteome</keyword>
<dbReference type="EMBL" id="BPQJ01000044">
    <property type="protein sequence ID" value="GJD65645.1"/>
    <property type="molecule type" value="Genomic_DNA"/>
</dbReference>
<reference evidence="2" key="2">
    <citation type="submission" date="2021-08" db="EMBL/GenBank/DDBJ databases">
        <authorList>
            <person name="Tani A."/>
            <person name="Ola A."/>
            <person name="Ogura Y."/>
            <person name="Katsura K."/>
            <person name="Hayashi T."/>
        </authorList>
    </citation>
    <scope>NUCLEOTIDE SEQUENCE</scope>
    <source>
        <strain evidence="2">JCM 32048</strain>
    </source>
</reference>
<evidence type="ECO:0000256" key="1">
    <source>
        <dbReference type="SAM" id="MobiDB-lite"/>
    </source>
</evidence>
<feature type="compositionally biased region" description="Acidic residues" evidence="1">
    <location>
        <begin position="162"/>
        <end position="175"/>
    </location>
</feature>
<dbReference type="Proteomes" id="UP001055286">
    <property type="component" value="Unassembled WGS sequence"/>
</dbReference>
<feature type="region of interest" description="Disordered" evidence="1">
    <location>
        <begin position="155"/>
        <end position="175"/>
    </location>
</feature>
<organism evidence="2 3">
    <name type="scientific">Methylobacterium frigidaeris</name>
    <dbReference type="NCBI Taxonomy" id="2038277"/>
    <lineage>
        <taxon>Bacteria</taxon>
        <taxon>Pseudomonadati</taxon>
        <taxon>Pseudomonadota</taxon>
        <taxon>Alphaproteobacteria</taxon>
        <taxon>Hyphomicrobiales</taxon>
        <taxon>Methylobacteriaceae</taxon>
        <taxon>Methylobacterium</taxon>
    </lineage>
</organism>
<dbReference type="RefSeq" id="WP_238193038.1">
    <property type="nucleotide sequence ID" value="NZ_BPQJ01000044.1"/>
</dbReference>
<gene>
    <name evidence="2" type="ORF">MPEAHAMD_5840</name>
</gene>
<evidence type="ECO:0000313" key="2">
    <source>
        <dbReference type="EMBL" id="GJD65645.1"/>
    </source>
</evidence>
<comment type="caution">
    <text evidence="2">The sequence shown here is derived from an EMBL/GenBank/DDBJ whole genome shotgun (WGS) entry which is preliminary data.</text>
</comment>
<accession>A0AA37HGS6</accession>